<comment type="similarity">
    <text evidence="2 18">Belongs to the X(+)/potassium ATPases subunit beta family.</text>
</comment>
<evidence type="ECO:0000313" key="19">
    <source>
        <dbReference type="EMBL" id="KAG9492272.1"/>
    </source>
</evidence>
<keyword evidence="9" id="KW-0630">Potassium</keyword>
<dbReference type="InterPro" id="IPR038702">
    <property type="entry name" value="Na/K_ATPase_sub_beta_sf"/>
</dbReference>
<evidence type="ECO:0000256" key="3">
    <source>
        <dbReference type="ARBA" id="ARBA00022448"/>
    </source>
</evidence>
<evidence type="ECO:0000256" key="9">
    <source>
        <dbReference type="ARBA" id="ARBA00022958"/>
    </source>
</evidence>
<dbReference type="GO" id="GO:0007155">
    <property type="term" value="P:cell adhesion"/>
    <property type="evidence" value="ECO:0007669"/>
    <property type="project" value="UniProtKB-KW"/>
</dbReference>
<dbReference type="GO" id="GO:1990573">
    <property type="term" value="P:potassium ion import across plasma membrane"/>
    <property type="evidence" value="ECO:0007669"/>
    <property type="project" value="TreeGrafter"/>
</dbReference>
<comment type="function">
    <text evidence="16">The beta subunit of the gastric H(+)/K(+) ATPase pump which transports H(+) ions in exchange for K(+) ions across the apical membrane of parietal cells. Plays a structural and regulatory role in the assembly and membrane targeting of a functionally active pump. Within a transport cycle, the transfer of a H(+) ion across the membrane is coupled to ATP hydrolysis and is associated with a transient phosphorylation of the alpha subunit that shifts the pump conformation from inward-facing (E1) to outward-facing state (E2). Interacts with the phosphorylation domain of the alpha subunit and functions as a ratchet, stabilizing the lumenal-open E2 conformation and preventing the reverse reaction of the transport cycle.</text>
</comment>
<keyword evidence="14" id="KW-1015">Disulfide bond</keyword>
<protein>
    <recommendedName>
        <fullName evidence="18">Sodium/potassium-transporting ATPase subunit beta</fullName>
    </recommendedName>
</protein>
<comment type="caution">
    <text evidence="19">The sequence shown here is derived from an EMBL/GenBank/DDBJ whole genome shotgun (WGS) entry which is preliminary data.</text>
</comment>
<evidence type="ECO:0000256" key="2">
    <source>
        <dbReference type="ARBA" id="ARBA00005876"/>
    </source>
</evidence>
<keyword evidence="13 18" id="KW-0472">Membrane</keyword>
<keyword evidence="12 18" id="KW-0406">Ion transport</keyword>
<evidence type="ECO:0000256" key="13">
    <source>
        <dbReference type="ARBA" id="ARBA00023136"/>
    </source>
</evidence>
<evidence type="ECO:0000256" key="17">
    <source>
        <dbReference type="ARBA" id="ARBA00047115"/>
    </source>
</evidence>
<keyword evidence="3 18" id="KW-0813">Transport</keyword>
<dbReference type="GO" id="GO:0036376">
    <property type="term" value="P:sodium ion export across plasma membrane"/>
    <property type="evidence" value="ECO:0007669"/>
    <property type="project" value="TreeGrafter"/>
</dbReference>
<dbReference type="AlphaFoldDB" id="A0A8J6FR22"/>
<sequence>MATFNEKKTCSQRMENFGRFVWNPDTGELMGRALDKWVYISLYYLAFYIVMIGLFALSIYSLMQTLSPYEPDYQDQIQSPGVTIRPNTYGEGGIEIFYNISDENSYKGIVKSLNTFLAVYNKSKQEEMNKPCSNYSDVKSLLTGSGRTKYACQFTTDMLGKCSCHHDPTFGFASGEPCLFIKINRIINFMPDNKTAPTLHCSSKDEDDLRHVEYFPHGSFGLQYFPYYGKKAQPNYTNPLVAVKLFNVQRNKEIEIVCKVNGSHIINENPHDPYEGKVTFKLKIEK</sequence>
<feature type="transmembrane region" description="Helical" evidence="18">
    <location>
        <begin position="37"/>
        <end position="60"/>
    </location>
</feature>
<evidence type="ECO:0000256" key="8">
    <source>
        <dbReference type="ARBA" id="ARBA00022889"/>
    </source>
</evidence>
<keyword evidence="5" id="KW-0633">Potassium transport</keyword>
<dbReference type="PANTHER" id="PTHR11523">
    <property type="entry name" value="SODIUM/POTASSIUM-DEPENDENT ATPASE BETA SUBUNIT"/>
    <property type="match status" value="1"/>
</dbReference>
<evidence type="ECO:0000256" key="6">
    <source>
        <dbReference type="ARBA" id="ARBA00022692"/>
    </source>
</evidence>
<dbReference type="Pfam" id="PF00287">
    <property type="entry name" value="Na_K-ATPase"/>
    <property type="match status" value="1"/>
</dbReference>
<evidence type="ECO:0000256" key="10">
    <source>
        <dbReference type="ARBA" id="ARBA00022968"/>
    </source>
</evidence>
<evidence type="ECO:0000256" key="14">
    <source>
        <dbReference type="ARBA" id="ARBA00023157"/>
    </source>
</evidence>
<evidence type="ECO:0000256" key="18">
    <source>
        <dbReference type="RuleBase" id="RU362099"/>
    </source>
</evidence>
<evidence type="ECO:0000313" key="20">
    <source>
        <dbReference type="Proteomes" id="UP000770717"/>
    </source>
</evidence>
<keyword evidence="8" id="KW-0130">Cell adhesion</keyword>
<dbReference type="GO" id="GO:0001671">
    <property type="term" value="F:ATPase activator activity"/>
    <property type="evidence" value="ECO:0007669"/>
    <property type="project" value="TreeGrafter"/>
</dbReference>
<reference evidence="19" key="1">
    <citation type="thesis" date="2020" institute="ProQuest LLC" country="789 East Eisenhower Parkway, Ann Arbor, MI, USA">
        <title>Comparative Genomics and Chromosome Evolution.</title>
        <authorList>
            <person name="Mudd A.B."/>
        </authorList>
    </citation>
    <scope>NUCLEOTIDE SEQUENCE</scope>
    <source>
        <strain evidence="19">HN-11 Male</strain>
        <tissue evidence="19">Kidney and liver</tissue>
    </source>
</reference>
<dbReference type="InterPro" id="IPR000402">
    <property type="entry name" value="Na/K_ATPase_sub_beta"/>
</dbReference>
<evidence type="ECO:0000256" key="4">
    <source>
        <dbReference type="ARBA" id="ARBA00022475"/>
    </source>
</evidence>
<keyword evidence="7" id="KW-0375">Hydrogen ion transport</keyword>
<keyword evidence="6 18" id="KW-0812">Transmembrane</keyword>
<comment type="subcellular location">
    <subcellularLocation>
        <location evidence="1">Apical cell membrane</location>
        <topology evidence="1">Single-pass type II membrane protein</topology>
    </subcellularLocation>
    <subcellularLocation>
        <location evidence="18">Membrane</location>
    </subcellularLocation>
</comment>
<dbReference type="GO" id="GO:0006883">
    <property type="term" value="P:intracellular sodium ion homeostasis"/>
    <property type="evidence" value="ECO:0007669"/>
    <property type="project" value="TreeGrafter"/>
</dbReference>
<dbReference type="NCBIfam" id="TIGR01107">
    <property type="entry name" value="Na_K_ATPase_bet"/>
    <property type="match status" value="1"/>
</dbReference>
<evidence type="ECO:0000256" key="15">
    <source>
        <dbReference type="ARBA" id="ARBA00023180"/>
    </source>
</evidence>
<accession>A0A8J6FR22</accession>
<dbReference type="Proteomes" id="UP000770717">
    <property type="component" value="Unassembled WGS sequence"/>
</dbReference>
<dbReference type="GO" id="GO:1902600">
    <property type="term" value="P:proton transmembrane transport"/>
    <property type="evidence" value="ECO:0007669"/>
    <property type="project" value="UniProtKB-KW"/>
</dbReference>
<dbReference type="FunFam" id="1.20.5.170:FF:000061">
    <property type="entry name" value="Sodium/potassium-transporting ATPase subunit beta"/>
    <property type="match status" value="1"/>
</dbReference>
<comment type="function">
    <text evidence="18">This is the non-catalytic component of the active enzyme, which catalyzes the hydrolysis of ATP coupled with the exchange of Na(+) and K(+) ions across the plasma membrane.</text>
</comment>
<evidence type="ECO:0000256" key="1">
    <source>
        <dbReference type="ARBA" id="ARBA00004655"/>
    </source>
</evidence>
<gene>
    <name evidence="19" type="ORF">GDO78_000666</name>
</gene>
<keyword evidence="20" id="KW-1185">Reference proteome</keyword>
<keyword evidence="11 18" id="KW-1133">Transmembrane helix</keyword>
<evidence type="ECO:0000256" key="7">
    <source>
        <dbReference type="ARBA" id="ARBA00022781"/>
    </source>
</evidence>
<comment type="subunit">
    <text evidence="17">The ATPase pump is composed of two subunits: alpha (catalytic) and beta (regulatory). Interacts with alpha subunit ATP12A; this interaction is required for the formation of a functionally active pump and targeting at the plasma membrane. Interacts (via N-terminus) with alpha subunit ATP4A (via the P-domain).</text>
</comment>
<keyword evidence="15" id="KW-0325">Glycoprotein</keyword>
<keyword evidence="10" id="KW-0735">Signal-anchor</keyword>
<keyword evidence="4" id="KW-1003">Cell membrane</keyword>
<dbReference type="GO" id="GO:0016324">
    <property type="term" value="C:apical plasma membrane"/>
    <property type="evidence" value="ECO:0007669"/>
    <property type="project" value="UniProtKB-SubCell"/>
</dbReference>
<dbReference type="GO" id="GO:0005890">
    <property type="term" value="C:sodium:potassium-exchanging ATPase complex"/>
    <property type="evidence" value="ECO:0007669"/>
    <property type="project" value="InterPro"/>
</dbReference>
<organism evidence="19 20">
    <name type="scientific">Eleutherodactylus coqui</name>
    <name type="common">Puerto Rican coqui</name>
    <dbReference type="NCBI Taxonomy" id="57060"/>
    <lineage>
        <taxon>Eukaryota</taxon>
        <taxon>Metazoa</taxon>
        <taxon>Chordata</taxon>
        <taxon>Craniata</taxon>
        <taxon>Vertebrata</taxon>
        <taxon>Euteleostomi</taxon>
        <taxon>Amphibia</taxon>
        <taxon>Batrachia</taxon>
        <taxon>Anura</taxon>
        <taxon>Neobatrachia</taxon>
        <taxon>Hyloidea</taxon>
        <taxon>Eleutherodactylidae</taxon>
        <taxon>Eleutherodactylinae</taxon>
        <taxon>Eleutherodactylus</taxon>
        <taxon>Eleutherodactylus</taxon>
    </lineage>
</organism>
<evidence type="ECO:0000256" key="12">
    <source>
        <dbReference type="ARBA" id="ARBA00023065"/>
    </source>
</evidence>
<dbReference type="Gene3D" id="2.60.40.1660">
    <property type="entry name" value="Na, k-atpase alpha subunit"/>
    <property type="match status" value="1"/>
</dbReference>
<dbReference type="GO" id="GO:0030007">
    <property type="term" value="P:intracellular potassium ion homeostasis"/>
    <property type="evidence" value="ECO:0007669"/>
    <property type="project" value="TreeGrafter"/>
</dbReference>
<proteinExistence type="inferred from homology"/>
<dbReference type="PANTHER" id="PTHR11523:SF11">
    <property type="entry name" value="POTASSIUM-TRANSPORTING ATPASE SUBUNIT BETA"/>
    <property type="match status" value="1"/>
</dbReference>
<evidence type="ECO:0000256" key="11">
    <source>
        <dbReference type="ARBA" id="ARBA00022989"/>
    </source>
</evidence>
<evidence type="ECO:0000256" key="5">
    <source>
        <dbReference type="ARBA" id="ARBA00022538"/>
    </source>
</evidence>
<name>A0A8J6FR22_ELECQ</name>
<dbReference type="OrthoDB" id="5912413at2759"/>
<dbReference type="EMBL" id="WNTK01000001">
    <property type="protein sequence ID" value="KAG9492272.1"/>
    <property type="molecule type" value="Genomic_DNA"/>
</dbReference>
<evidence type="ECO:0000256" key="16">
    <source>
        <dbReference type="ARBA" id="ARBA00046158"/>
    </source>
</evidence>